<evidence type="ECO:0000313" key="3">
    <source>
        <dbReference type="EMBL" id="RVW78261.1"/>
    </source>
</evidence>
<dbReference type="Gene3D" id="1.10.340.70">
    <property type="match status" value="1"/>
</dbReference>
<protein>
    <submittedName>
        <fullName evidence="3">Pol polyprotein</fullName>
    </submittedName>
</protein>
<proteinExistence type="predicted"/>
<dbReference type="InterPro" id="IPR052160">
    <property type="entry name" value="Gypsy_RT_Integrase-like"/>
</dbReference>
<reference evidence="3 4" key="1">
    <citation type="journal article" date="2018" name="PLoS Genet.">
        <title>Population sequencing reveals clonal diversity and ancestral inbreeding in the grapevine cultivar Chardonnay.</title>
        <authorList>
            <person name="Roach M.J."/>
            <person name="Johnson D.L."/>
            <person name="Bohlmann J."/>
            <person name="van Vuuren H.J."/>
            <person name="Jones S.J."/>
            <person name="Pretorius I.S."/>
            <person name="Schmidt S.A."/>
            <person name="Borneman A.R."/>
        </authorList>
    </citation>
    <scope>NUCLEOTIDE SEQUENCE [LARGE SCALE GENOMIC DNA]</scope>
    <source>
        <strain evidence="4">cv. Chardonnay</strain>
        <tissue evidence="3">Leaf</tissue>
    </source>
</reference>
<dbReference type="GO" id="GO:0003676">
    <property type="term" value="F:nucleic acid binding"/>
    <property type="evidence" value="ECO:0007669"/>
    <property type="project" value="InterPro"/>
</dbReference>
<dbReference type="InterPro" id="IPR012337">
    <property type="entry name" value="RNaseH-like_sf"/>
</dbReference>
<feature type="domain" description="Integrase catalytic" evidence="2">
    <location>
        <begin position="39"/>
        <end position="203"/>
    </location>
</feature>
<feature type="region of interest" description="Disordered" evidence="1">
    <location>
        <begin position="564"/>
        <end position="612"/>
    </location>
</feature>
<feature type="region of interest" description="Disordered" evidence="1">
    <location>
        <begin position="642"/>
        <end position="678"/>
    </location>
</feature>
<organism evidence="3 4">
    <name type="scientific">Vitis vinifera</name>
    <name type="common">Grape</name>
    <dbReference type="NCBI Taxonomy" id="29760"/>
    <lineage>
        <taxon>Eukaryota</taxon>
        <taxon>Viridiplantae</taxon>
        <taxon>Streptophyta</taxon>
        <taxon>Embryophyta</taxon>
        <taxon>Tracheophyta</taxon>
        <taxon>Spermatophyta</taxon>
        <taxon>Magnoliopsida</taxon>
        <taxon>eudicotyledons</taxon>
        <taxon>Gunneridae</taxon>
        <taxon>Pentapetalae</taxon>
        <taxon>rosids</taxon>
        <taxon>Vitales</taxon>
        <taxon>Vitaceae</taxon>
        <taxon>Viteae</taxon>
        <taxon>Vitis</taxon>
    </lineage>
</organism>
<evidence type="ECO:0000259" key="2">
    <source>
        <dbReference type="PROSITE" id="PS50994"/>
    </source>
</evidence>
<dbReference type="InterPro" id="IPR036397">
    <property type="entry name" value="RNaseH_sf"/>
</dbReference>
<dbReference type="InterPro" id="IPR001584">
    <property type="entry name" value="Integrase_cat-core"/>
</dbReference>
<dbReference type="PANTHER" id="PTHR47266">
    <property type="entry name" value="ENDONUCLEASE-RELATED"/>
    <property type="match status" value="1"/>
</dbReference>
<feature type="compositionally biased region" description="Polar residues" evidence="1">
    <location>
        <begin position="349"/>
        <end position="361"/>
    </location>
</feature>
<name>A0A438H201_VITVI</name>
<gene>
    <name evidence="3" type="primary">pol_68</name>
    <name evidence="3" type="ORF">CK203_055744</name>
</gene>
<sequence length="678" mass="76930">MWVLQSGFYWPSLFKDAHTMCKSCDRCQRLGKLTRRNMMPLNPILIVDLFYVWGIDFMGPFPMSFGYSYILVRVDYVSKWVEAIPCNHNDHRVVLKFLKENIFSRFGVPKAIISDGGTHFCNKPFETLLAKYRVKHKVATLYHPQTNGQVELANRKIKNILMKVVNTNRKDWPVKLLDSLWAYKTAYKTILEMSPYRLVYGKACHLLVELEYKAWWAIKQLNMDLSRVGLKRFLDLNEMEELRNDAYINSKIAKEKLKRWIGPFTIHQVHSNGVVEPLNSNSTGSFKVNDHRLKPFAVEALRIPPYEAGEATGPSSPTSQRRYETRRPPTTLGVTTSRPKSLVRRSLTKARTSGPGESSRASEPLEDYELPSALSPESIIRRPMVTTPPIEGNSNCRARPFHSKLHFDQEAMQQQPELRYSYGLLKSPIAIHFNIDGCPGVLEARHIVEALQIPYESEDPSAFRQWSLKELPPGMLLVDVGFYFGPHHLIMASLIHFEEKVHRKKLQRVDTIPLLFPRLLCQIFEYLGFPTEPWLQRHRLCRERLTLDKWNQLAGYSAHSGALPIVAPPVPPQQEHGELPADTTPPVPTPEATSAAPPTTSTVPPIAPTTSEPSITISASEFCTLVLSFRRWLRSPIAPIEDTTPAEVQIPPPQDEPPIVTATLEDASSPPEAPTVLS</sequence>
<comment type="caution">
    <text evidence="3">The sequence shown here is derived from an EMBL/GenBank/DDBJ whole genome shotgun (WGS) entry which is preliminary data.</text>
</comment>
<dbReference type="PROSITE" id="PS50994">
    <property type="entry name" value="INTEGRASE"/>
    <property type="match status" value="1"/>
</dbReference>
<dbReference type="Gene3D" id="3.30.420.10">
    <property type="entry name" value="Ribonuclease H-like superfamily/Ribonuclease H"/>
    <property type="match status" value="1"/>
</dbReference>
<dbReference type="AlphaFoldDB" id="A0A438H201"/>
<dbReference type="SUPFAM" id="SSF53098">
    <property type="entry name" value="Ribonuclease H-like"/>
    <property type="match status" value="1"/>
</dbReference>
<evidence type="ECO:0000313" key="4">
    <source>
        <dbReference type="Proteomes" id="UP000288805"/>
    </source>
</evidence>
<dbReference type="Pfam" id="PF00665">
    <property type="entry name" value="rve"/>
    <property type="match status" value="1"/>
</dbReference>
<evidence type="ECO:0000256" key="1">
    <source>
        <dbReference type="SAM" id="MobiDB-lite"/>
    </source>
</evidence>
<dbReference type="GO" id="GO:0015074">
    <property type="term" value="P:DNA integration"/>
    <property type="evidence" value="ECO:0007669"/>
    <property type="project" value="InterPro"/>
</dbReference>
<feature type="region of interest" description="Disordered" evidence="1">
    <location>
        <begin position="305"/>
        <end position="368"/>
    </location>
</feature>
<dbReference type="EMBL" id="QGNW01000298">
    <property type="protein sequence ID" value="RVW78261.1"/>
    <property type="molecule type" value="Genomic_DNA"/>
</dbReference>
<feature type="compositionally biased region" description="Low complexity" evidence="1">
    <location>
        <begin position="590"/>
        <end position="610"/>
    </location>
</feature>
<accession>A0A438H201</accession>
<dbReference type="Proteomes" id="UP000288805">
    <property type="component" value="Unassembled WGS sequence"/>
</dbReference>